<feature type="domain" description="DUF4426" evidence="2">
    <location>
        <begin position="39"/>
        <end position="154"/>
    </location>
</feature>
<feature type="signal peptide" evidence="1">
    <location>
        <begin position="1"/>
        <end position="20"/>
    </location>
</feature>
<dbReference type="PROSITE" id="PS51257">
    <property type="entry name" value="PROKAR_LIPOPROTEIN"/>
    <property type="match status" value="1"/>
</dbReference>
<keyword evidence="1" id="KW-0732">Signal</keyword>
<comment type="caution">
    <text evidence="3">The sequence shown here is derived from an EMBL/GenBank/DDBJ whole genome shotgun (WGS) entry which is preliminary data.</text>
</comment>
<dbReference type="RefSeq" id="WP_345303064.1">
    <property type="nucleotide sequence ID" value="NZ_BAABJE010000009.1"/>
</dbReference>
<evidence type="ECO:0000256" key="1">
    <source>
        <dbReference type="SAM" id="SignalP"/>
    </source>
</evidence>
<dbReference type="EMBL" id="BAABJE010000009">
    <property type="protein sequence ID" value="GAA4793543.1"/>
    <property type="molecule type" value="Genomic_DNA"/>
</dbReference>
<keyword evidence="4" id="KW-1185">Reference proteome</keyword>
<sequence>MTFRLLIAPALLCLALAACGPDKPRVGKRLDTPQEAVSRIGDITVRANLVPTASLNEGVARSYGIERGDRRLMLLVSVRQGPDGLETALPATITATVANLHGQRETLAMREIRSGDYIDYVGATEVSPPDTLTFDLKIVREGGAASTMRFSRDFSPQ</sequence>
<evidence type="ECO:0000259" key="2">
    <source>
        <dbReference type="Pfam" id="PF14467"/>
    </source>
</evidence>
<evidence type="ECO:0000313" key="3">
    <source>
        <dbReference type="EMBL" id="GAA4793543.1"/>
    </source>
</evidence>
<organism evidence="3 4">
    <name type="scientific">Lysobacter hankyongensis</name>
    <dbReference type="NCBI Taxonomy" id="1176535"/>
    <lineage>
        <taxon>Bacteria</taxon>
        <taxon>Pseudomonadati</taxon>
        <taxon>Pseudomonadota</taxon>
        <taxon>Gammaproteobacteria</taxon>
        <taxon>Lysobacterales</taxon>
        <taxon>Lysobacteraceae</taxon>
        <taxon>Lysobacter</taxon>
    </lineage>
</organism>
<protein>
    <recommendedName>
        <fullName evidence="2">DUF4426 domain-containing protein</fullName>
    </recommendedName>
</protein>
<dbReference type="InterPro" id="IPR025218">
    <property type="entry name" value="DUF4426"/>
</dbReference>
<dbReference type="Gene3D" id="2.60.40.3340">
    <property type="entry name" value="Domain of unknown function DUF4426"/>
    <property type="match status" value="1"/>
</dbReference>
<accession>A0ABP9BFT3</accession>
<evidence type="ECO:0000313" key="4">
    <source>
        <dbReference type="Proteomes" id="UP001499959"/>
    </source>
</evidence>
<dbReference type="Proteomes" id="UP001499959">
    <property type="component" value="Unassembled WGS sequence"/>
</dbReference>
<dbReference type="Pfam" id="PF14467">
    <property type="entry name" value="DUF4426"/>
    <property type="match status" value="1"/>
</dbReference>
<feature type="chain" id="PRO_5046185834" description="DUF4426 domain-containing protein" evidence="1">
    <location>
        <begin position="21"/>
        <end position="157"/>
    </location>
</feature>
<gene>
    <name evidence="3" type="ORF">GCM10023307_18800</name>
</gene>
<proteinExistence type="predicted"/>
<reference evidence="4" key="1">
    <citation type="journal article" date="2019" name="Int. J. Syst. Evol. Microbiol.">
        <title>The Global Catalogue of Microorganisms (GCM) 10K type strain sequencing project: providing services to taxonomists for standard genome sequencing and annotation.</title>
        <authorList>
            <consortium name="The Broad Institute Genomics Platform"/>
            <consortium name="The Broad Institute Genome Sequencing Center for Infectious Disease"/>
            <person name="Wu L."/>
            <person name="Ma J."/>
        </authorList>
    </citation>
    <scope>NUCLEOTIDE SEQUENCE [LARGE SCALE GENOMIC DNA]</scope>
    <source>
        <strain evidence="4">JCM 18204</strain>
    </source>
</reference>
<name>A0ABP9BFT3_9GAMM</name>